<proteinExistence type="predicted"/>
<evidence type="ECO:0008006" key="4">
    <source>
        <dbReference type="Google" id="ProtNLM"/>
    </source>
</evidence>
<comment type="caution">
    <text evidence="2">The sequence shown here is derived from an EMBL/GenBank/DDBJ whole genome shotgun (WGS) entry which is preliminary data.</text>
</comment>
<sequence length="446" mass="46926">MTGALAAVWVALAVVAIAVWPRAGTDRARRAWILLLALVFALVLQLAVATVPDDAFVTFRYARNMAEGYGAVYTIGERVEGVPDFLWLVLVTLPRAAFGADIVTGAVVLGVACALGCVVLACLLADRFAPGAGPVAAVLTAGASILAAQGLAGTGTPLFVLLVLAGCLALVTGHPLVGGVLAALAVMTRSDGLVFALLGEVWLVSTAVRRRSSWWAPVGYLLGALVFLVPWWAWETTYYGRAGWSASAHLPYGFLVCALLAVGVAALCGKLGARRARPSPRPRRGLLERRAAGAVALVVCAVSVPVAVAAQQVVRTDRDRLSQATEIGHWLRDRLPAGSSIDTFGNAALAYRAGARMTITGITGPDLEDEYAPVANFGLPVLAAPLAWYDSAQRCEIATEYAERYDVATFRRGGASWLTLYLRADAEARLLAQLTGDARLTYVPCG</sequence>
<dbReference type="EMBL" id="JACCFK010000001">
    <property type="protein sequence ID" value="NYI88235.1"/>
    <property type="molecule type" value="Genomic_DNA"/>
</dbReference>
<evidence type="ECO:0000256" key="1">
    <source>
        <dbReference type="SAM" id="Phobius"/>
    </source>
</evidence>
<keyword evidence="1" id="KW-1133">Transmembrane helix</keyword>
<keyword evidence="1" id="KW-0812">Transmembrane</keyword>
<feature type="transmembrane region" description="Helical" evidence="1">
    <location>
        <begin position="252"/>
        <end position="273"/>
    </location>
</feature>
<name>A0A853B038_9PSEU</name>
<feature type="transmembrane region" description="Helical" evidence="1">
    <location>
        <begin position="294"/>
        <end position="314"/>
    </location>
</feature>
<accession>A0A853B038</accession>
<evidence type="ECO:0000313" key="2">
    <source>
        <dbReference type="EMBL" id="NYI88235.1"/>
    </source>
</evidence>
<keyword evidence="3" id="KW-1185">Reference proteome</keyword>
<dbReference type="RefSeq" id="WP_179772508.1">
    <property type="nucleotide sequence ID" value="NZ_JACCFK010000001.1"/>
</dbReference>
<feature type="transmembrane region" description="Helical" evidence="1">
    <location>
        <begin position="31"/>
        <end position="51"/>
    </location>
</feature>
<dbReference type="AlphaFoldDB" id="A0A853B038"/>
<organism evidence="2 3">
    <name type="scientific">Amycolatopsis endophytica</name>
    <dbReference type="NCBI Taxonomy" id="860233"/>
    <lineage>
        <taxon>Bacteria</taxon>
        <taxon>Bacillati</taxon>
        <taxon>Actinomycetota</taxon>
        <taxon>Actinomycetes</taxon>
        <taxon>Pseudonocardiales</taxon>
        <taxon>Pseudonocardiaceae</taxon>
        <taxon>Amycolatopsis</taxon>
    </lineage>
</organism>
<protein>
    <recommendedName>
        <fullName evidence="4">Glycosyltransferase RgtA/B/C/D-like domain-containing protein</fullName>
    </recommendedName>
</protein>
<dbReference type="Proteomes" id="UP000549616">
    <property type="component" value="Unassembled WGS sequence"/>
</dbReference>
<feature type="transmembrane region" description="Helical" evidence="1">
    <location>
        <begin position="102"/>
        <end position="125"/>
    </location>
</feature>
<feature type="transmembrane region" description="Helical" evidence="1">
    <location>
        <begin position="158"/>
        <end position="186"/>
    </location>
</feature>
<evidence type="ECO:0000313" key="3">
    <source>
        <dbReference type="Proteomes" id="UP000549616"/>
    </source>
</evidence>
<gene>
    <name evidence="2" type="ORF">HNR02_001558</name>
</gene>
<reference evidence="2 3" key="1">
    <citation type="submission" date="2020-07" db="EMBL/GenBank/DDBJ databases">
        <title>Sequencing the genomes of 1000 actinobacteria strains.</title>
        <authorList>
            <person name="Klenk H.-P."/>
        </authorList>
    </citation>
    <scope>NUCLEOTIDE SEQUENCE [LARGE SCALE GENOMIC DNA]</scope>
    <source>
        <strain evidence="2 3">DSM 104006</strain>
    </source>
</reference>
<feature type="transmembrane region" description="Helical" evidence="1">
    <location>
        <begin position="6"/>
        <end position="24"/>
    </location>
</feature>
<feature type="transmembrane region" description="Helical" evidence="1">
    <location>
        <begin position="214"/>
        <end position="232"/>
    </location>
</feature>
<feature type="transmembrane region" description="Helical" evidence="1">
    <location>
        <begin position="132"/>
        <end position="152"/>
    </location>
</feature>
<keyword evidence="1" id="KW-0472">Membrane</keyword>